<dbReference type="OrthoDB" id="284184at2759"/>
<accession>A0A812D435</accession>
<proteinExistence type="inferred from homology"/>
<organism evidence="6 7">
    <name type="scientific">Acanthosepion pharaonis</name>
    <name type="common">Pharaoh cuttlefish</name>
    <name type="synonym">Sepia pharaonis</name>
    <dbReference type="NCBI Taxonomy" id="158019"/>
    <lineage>
        <taxon>Eukaryota</taxon>
        <taxon>Metazoa</taxon>
        <taxon>Spiralia</taxon>
        <taxon>Lophotrochozoa</taxon>
        <taxon>Mollusca</taxon>
        <taxon>Cephalopoda</taxon>
        <taxon>Coleoidea</taxon>
        <taxon>Decapodiformes</taxon>
        <taxon>Sepiida</taxon>
        <taxon>Sepiina</taxon>
        <taxon>Sepiidae</taxon>
        <taxon>Acanthosepion</taxon>
    </lineage>
</organism>
<dbReference type="AlphaFoldDB" id="A0A812D435"/>
<dbReference type="InterPro" id="IPR029058">
    <property type="entry name" value="AB_hydrolase_fold"/>
</dbReference>
<keyword evidence="4" id="KW-1133">Transmembrane helix</keyword>
<protein>
    <submittedName>
        <fullName evidence="6">ABHD14</fullName>
    </submittedName>
</protein>
<evidence type="ECO:0000256" key="2">
    <source>
        <dbReference type="ARBA" id="ARBA00022490"/>
    </source>
</evidence>
<dbReference type="InterPro" id="IPR000073">
    <property type="entry name" value="AB_hydrolase_1"/>
</dbReference>
<dbReference type="GO" id="GO:0005737">
    <property type="term" value="C:cytoplasm"/>
    <property type="evidence" value="ECO:0007669"/>
    <property type="project" value="UniProtKB-SubCell"/>
</dbReference>
<dbReference type="Gene3D" id="3.40.50.1820">
    <property type="entry name" value="alpha/beta hydrolase"/>
    <property type="match status" value="1"/>
</dbReference>
<name>A0A812D435_ACAPH</name>
<dbReference type="PANTHER" id="PTHR46197:SF3">
    <property type="entry name" value="AB HYDROLASE-1 DOMAIN-CONTAINING PROTEIN"/>
    <property type="match status" value="1"/>
</dbReference>
<comment type="subcellular location">
    <subcellularLocation>
        <location evidence="1">Cytoplasm</location>
    </subcellularLocation>
</comment>
<comment type="similarity">
    <text evidence="3">Belongs to the AB hydrolase superfamily. ABHD14 family.</text>
</comment>
<dbReference type="SUPFAM" id="SSF53474">
    <property type="entry name" value="alpha/beta-Hydrolases"/>
    <property type="match status" value="1"/>
</dbReference>
<feature type="domain" description="AB hydrolase-1" evidence="5">
    <location>
        <begin position="128"/>
        <end position="218"/>
    </location>
</feature>
<keyword evidence="4" id="KW-0472">Membrane</keyword>
<evidence type="ECO:0000313" key="7">
    <source>
        <dbReference type="Proteomes" id="UP000597762"/>
    </source>
</evidence>
<dbReference type="EMBL" id="CAHIKZ030002308">
    <property type="protein sequence ID" value="CAE1284757.1"/>
    <property type="molecule type" value="Genomic_DNA"/>
</dbReference>
<feature type="transmembrane region" description="Helical" evidence="4">
    <location>
        <begin position="34"/>
        <end position="53"/>
    </location>
</feature>
<dbReference type="PANTHER" id="PTHR46197">
    <property type="entry name" value="PROTEIN ABHD14B-LIKE"/>
    <property type="match status" value="1"/>
</dbReference>
<evidence type="ECO:0000256" key="4">
    <source>
        <dbReference type="SAM" id="Phobius"/>
    </source>
</evidence>
<evidence type="ECO:0000313" key="6">
    <source>
        <dbReference type="EMBL" id="CAE1284757.1"/>
    </source>
</evidence>
<evidence type="ECO:0000256" key="3">
    <source>
        <dbReference type="ARBA" id="ARBA00037942"/>
    </source>
</evidence>
<keyword evidence="2" id="KW-0963">Cytoplasm</keyword>
<gene>
    <name evidence="6" type="ORF">SPHA_44939</name>
</gene>
<evidence type="ECO:0000256" key="1">
    <source>
        <dbReference type="ARBA" id="ARBA00004496"/>
    </source>
</evidence>
<keyword evidence="7" id="KW-1185">Reference proteome</keyword>
<dbReference type="Proteomes" id="UP000597762">
    <property type="component" value="Unassembled WGS sequence"/>
</dbReference>
<comment type="caution">
    <text evidence="6">The sequence shown here is derived from an EMBL/GenBank/DDBJ whole genome shotgun (WGS) entry which is preliminary data.</text>
</comment>
<sequence length="315" mass="35391">MNSQAKQVNNMNDAWRFSNLYKKLKMMIGNVVRVNKVAVFSVGSILILAIYLLSTIVSSHSDSQFVAKIPPKRISWKTQEFVDIPEDILVKCKSIKVNDEDILLEYDSKNIIVSTRQTFPLSVSKVDVLLLHGSTFSSKTWEDLVTLQLLAAAGYRAVAVDLPGKGKTVHFPIRDHGEFLEEIIKMLDMNDPVIISPSMSGMYSLPFLMKAAASKQRLCSGFVSIAVVGTVKYKHFEYERIKVPTMLIRGSQDVKLGKIAEENLKYIPTSEQFVLQDAGHAAYMTRTADFHRLLYNFLLSVSSIRAKVLKESGKH</sequence>
<evidence type="ECO:0000259" key="5">
    <source>
        <dbReference type="Pfam" id="PF12697"/>
    </source>
</evidence>
<reference evidence="6" key="1">
    <citation type="submission" date="2021-01" db="EMBL/GenBank/DDBJ databases">
        <authorList>
            <person name="Li R."/>
            <person name="Bekaert M."/>
        </authorList>
    </citation>
    <scope>NUCLEOTIDE SEQUENCE</scope>
    <source>
        <strain evidence="6">Farmed</strain>
    </source>
</reference>
<dbReference type="Pfam" id="PF12697">
    <property type="entry name" value="Abhydrolase_6"/>
    <property type="match status" value="1"/>
</dbReference>
<keyword evidence="4" id="KW-0812">Transmembrane</keyword>